<protein>
    <submittedName>
        <fullName evidence="1">Uncharacterized protein</fullName>
    </submittedName>
</protein>
<proteinExistence type="predicted"/>
<reference evidence="1 2" key="1">
    <citation type="submission" date="2013-09" db="EMBL/GenBank/DDBJ databases">
        <title>Corchorus capsularis genome sequencing.</title>
        <authorList>
            <person name="Alam M."/>
            <person name="Haque M.S."/>
            <person name="Islam M.S."/>
            <person name="Emdad E.M."/>
            <person name="Islam M.M."/>
            <person name="Ahmed B."/>
            <person name="Halim A."/>
            <person name="Hossen Q.M.M."/>
            <person name="Hossain M.Z."/>
            <person name="Ahmed R."/>
            <person name="Khan M.M."/>
            <person name="Islam R."/>
            <person name="Rashid M.M."/>
            <person name="Khan S.A."/>
            <person name="Rahman M.S."/>
            <person name="Alam M."/>
        </authorList>
    </citation>
    <scope>NUCLEOTIDE SEQUENCE [LARGE SCALE GENOMIC DNA]</scope>
    <source>
        <strain evidence="2">cv. CVL-1</strain>
        <tissue evidence="1">Whole seedling</tissue>
    </source>
</reference>
<evidence type="ECO:0000313" key="1">
    <source>
        <dbReference type="EMBL" id="OMP11806.1"/>
    </source>
</evidence>
<evidence type="ECO:0000313" key="2">
    <source>
        <dbReference type="Proteomes" id="UP000188268"/>
    </source>
</evidence>
<name>A0A1R3KXJ3_COCAP</name>
<dbReference type="Gramene" id="OMP11806">
    <property type="protein sequence ID" value="OMP11806"/>
    <property type="gene ID" value="CCACVL1_00251"/>
</dbReference>
<dbReference type="Proteomes" id="UP000188268">
    <property type="component" value="Unassembled WGS sequence"/>
</dbReference>
<gene>
    <name evidence="1" type="ORF">CCACVL1_00251</name>
</gene>
<comment type="caution">
    <text evidence="1">The sequence shown here is derived from an EMBL/GenBank/DDBJ whole genome shotgun (WGS) entry which is preliminary data.</text>
</comment>
<accession>A0A1R3KXJ3</accession>
<feature type="non-terminal residue" evidence="1">
    <location>
        <position position="23"/>
    </location>
</feature>
<sequence length="23" mass="2776">MAIDLLVKFMLLRQATTEEIRRK</sequence>
<dbReference type="AlphaFoldDB" id="A0A1R3KXJ3"/>
<dbReference type="EMBL" id="AWWV01000835">
    <property type="protein sequence ID" value="OMP11806.1"/>
    <property type="molecule type" value="Genomic_DNA"/>
</dbReference>
<keyword evidence="2" id="KW-1185">Reference proteome</keyword>
<organism evidence="1 2">
    <name type="scientific">Corchorus capsularis</name>
    <name type="common">Jute</name>
    <dbReference type="NCBI Taxonomy" id="210143"/>
    <lineage>
        <taxon>Eukaryota</taxon>
        <taxon>Viridiplantae</taxon>
        <taxon>Streptophyta</taxon>
        <taxon>Embryophyta</taxon>
        <taxon>Tracheophyta</taxon>
        <taxon>Spermatophyta</taxon>
        <taxon>Magnoliopsida</taxon>
        <taxon>eudicotyledons</taxon>
        <taxon>Gunneridae</taxon>
        <taxon>Pentapetalae</taxon>
        <taxon>rosids</taxon>
        <taxon>malvids</taxon>
        <taxon>Malvales</taxon>
        <taxon>Malvaceae</taxon>
        <taxon>Grewioideae</taxon>
        <taxon>Apeibeae</taxon>
        <taxon>Corchorus</taxon>
    </lineage>
</organism>